<sequence>MQVVERATHLLDEWREYQNIKSRIAATSSSDQQGSSNIDASFSSATNMVGICICLRDSADSKKGFDQFRLDIEDNSEFDCIISACINLFHNKYQNSYVKFNRRQVNEVVHKLAHVALSHASSHIYTDVPSCIRHIVANEKQ</sequence>
<dbReference type="Proteomes" id="UP000002051">
    <property type="component" value="Unassembled WGS sequence"/>
</dbReference>
<reference evidence="2" key="3">
    <citation type="submission" date="2015-04" db="UniProtKB">
        <authorList>
            <consortium name="EnsemblPlants"/>
        </authorList>
    </citation>
    <scope>IDENTIFICATION</scope>
    <source>
        <strain evidence="2">cv. Jemalong A17</strain>
    </source>
</reference>
<dbReference type="HOGENOM" id="CLU_1828167_0_0_1"/>
<dbReference type="EMBL" id="CM001217">
    <property type="protein sequence ID" value="KEH41933.1"/>
    <property type="molecule type" value="Genomic_DNA"/>
</dbReference>
<accession>A0A072VKJ7</accession>
<evidence type="ECO:0000313" key="2">
    <source>
        <dbReference type="EnsemblPlants" id="KEH41933"/>
    </source>
</evidence>
<gene>
    <name evidence="1" type="ordered locus">MTR_1g057740</name>
</gene>
<protein>
    <submittedName>
        <fullName evidence="1 2">Uncharacterized protein</fullName>
    </submittedName>
</protein>
<dbReference type="EnsemblPlants" id="KEH41933">
    <property type="protein sequence ID" value="KEH41933"/>
    <property type="gene ID" value="MTR_1g057740"/>
</dbReference>
<evidence type="ECO:0000313" key="3">
    <source>
        <dbReference type="Proteomes" id="UP000002051"/>
    </source>
</evidence>
<name>A0A072VKJ7_MEDTR</name>
<dbReference type="AlphaFoldDB" id="A0A072VKJ7"/>
<proteinExistence type="predicted"/>
<keyword evidence="3" id="KW-1185">Reference proteome</keyword>
<reference evidence="1 3" key="2">
    <citation type="journal article" date="2014" name="BMC Genomics">
        <title>An improved genome release (version Mt4.0) for the model legume Medicago truncatula.</title>
        <authorList>
            <person name="Tang H."/>
            <person name="Krishnakumar V."/>
            <person name="Bidwell S."/>
            <person name="Rosen B."/>
            <person name="Chan A."/>
            <person name="Zhou S."/>
            <person name="Gentzbittel L."/>
            <person name="Childs K.L."/>
            <person name="Yandell M."/>
            <person name="Gundlach H."/>
            <person name="Mayer K.F."/>
            <person name="Schwartz D.C."/>
            <person name="Town C.D."/>
        </authorList>
    </citation>
    <scope>GENOME REANNOTATION</scope>
    <source>
        <strain evidence="1">A17</strain>
        <strain evidence="2 3">cv. Jemalong A17</strain>
    </source>
</reference>
<organism evidence="1 3">
    <name type="scientific">Medicago truncatula</name>
    <name type="common">Barrel medic</name>
    <name type="synonym">Medicago tribuloides</name>
    <dbReference type="NCBI Taxonomy" id="3880"/>
    <lineage>
        <taxon>Eukaryota</taxon>
        <taxon>Viridiplantae</taxon>
        <taxon>Streptophyta</taxon>
        <taxon>Embryophyta</taxon>
        <taxon>Tracheophyta</taxon>
        <taxon>Spermatophyta</taxon>
        <taxon>Magnoliopsida</taxon>
        <taxon>eudicotyledons</taxon>
        <taxon>Gunneridae</taxon>
        <taxon>Pentapetalae</taxon>
        <taxon>rosids</taxon>
        <taxon>fabids</taxon>
        <taxon>Fabales</taxon>
        <taxon>Fabaceae</taxon>
        <taxon>Papilionoideae</taxon>
        <taxon>50 kb inversion clade</taxon>
        <taxon>NPAAA clade</taxon>
        <taxon>Hologalegina</taxon>
        <taxon>IRL clade</taxon>
        <taxon>Trifolieae</taxon>
        <taxon>Medicago</taxon>
    </lineage>
</organism>
<reference evidence="1 3" key="1">
    <citation type="journal article" date="2011" name="Nature">
        <title>The Medicago genome provides insight into the evolution of rhizobial symbioses.</title>
        <authorList>
            <person name="Young N.D."/>
            <person name="Debelle F."/>
            <person name="Oldroyd G.E."/>
            <person name="Geurts R."/>
            <person name="Cannon S.B."/>
            <person name="Udvardi M.K."/>
            <person name="Benedito V.A."/>
            <person name="Mayer K.F."/>
            <person name="Gouzy J."/>
            <person name="Schoof H."/>
            <person name="Van de Peer Y."/>
            <person name="Proost S."/>
            <person name="Cook D.R."/>
            <person name="Meyers B.C."/>
            <person name="Spannagl M."/>
            <person name="Cheung F."/>
            <person name="De Mita S."/>
            <person name="Krishnakumar V."/>
            <person name="Gundlach H."/>
            <person name="Zhou S."/>
            <person name="Mudge J."/>
            <person name="Bharti A.K."/>
            <person name="Murray J.D."/>
            <person name="Naoumkina M.A."/>
            <person name="Rosen B."/>
            <person name="Silverstein K.A."/>
            <person name="Tang H."/>
            <person name="Rombauts S."/>
            <person name="Zhao P.X."/>
            <person name="Zhou P."/>
            <person name="Barbe V."/>
            <person name="Bardou P."/>
            <person name="Bechner M."/>
            <person name="Bellec A."/>
            <person name="Berger A."/>
            <person name="Berges H."/>
            <person name="Bidwell S."/>
            <person name="Bisseling T."/>
            <person name="Choisne N."/>
            <person name="Couloux A."/>
            <person name="Denny R."/>
            <person name="Deshpande S."/>
            <person name="Dai X."/>
            <person name="Doyle J.J."/>
            <person name="Dudez A.M."/>
            <person name="Farmer A.D."/>
            <person name="Fouteau S."/>
            <person name="Franken C."/>
            <person name="Gibelin C."/>
            <person name="Gish J."/>
            <person name="Goldstein S."/>
            <person name="Gonzalez A.J."/>
            <person name="Green P.J."/>
            <person name="Hallab A."/>
            <person name="Hartog M."/>
            <person name="Hua A."/>
            <person name="Humphray S.J."/>
            <person name="Jeong D.H."/>
            <person name="Jing Y."/>
            <person name="Jocker A."/>
            <person name="Kenton S.M."/>
            <person name="Kim D.J."/>
            <person name="Klee K."/>
            <person name="Lai H."/>
            <person name="Lang C."/>
            <person name="Lin S."/>
            <person name="Macmil S.L."/>
            <person name="Magdelenat G."/>
            <person name="Matthews L."/>
            <person name="McCorrison J."/>
            <person name="Monaghan E.L."/>
            <person name="Mun J.H."/>
            <person name="Najar F.Z."/>
            <person name="Nicholson C."/>
            <person name="Noirot C."/>
            <person name="O'Bleness M."/>
            <person name="Paule C.R."/>
            <person name="Poulain J."/>
            <person name="Prion F."/>
            <person name="Qin B."/>
            <person name="Qu C."/>
            <person name="Retzel E.F."/>
            <person name="Riddle C."/>
            <person name="Sallet E."/>
            <person name="Samain S."/>
            <person name="Samson N."/>
            <person name="Sanders I."/>
            <person name="Saurat O."/>
            <person name="Scarpelli C."/>
            <person name="Schiex T."/>
            <person name="Segurens B."/>
            <person name="Severin A.J."/>
            <person name="Sherrier D.J."/>
            <person name="Shi R."/>
            <person name="Sims S."/>
            <person name="Singer S.R."/>
            <person name="Sinharoy S."/>
            <person name="Sterck L."/>
            <person name="Viollet A."/>
            <person name="Wang B.B."/>
            <person name="Wang K."/>
            <person name="Wang M."/>
            <person name="Wang X."/>
            <person name="Warfsmann J."/>
            <person name="Weissenbach J."/>
            <person name="White D.D."/>
            <person name="White J.D."/>
            <person name="Wiley G.B."/>
            <person name="Wincker P."/>
            <person name="Xing Y."/>
            <person name="Yang L."/>
            <person name="Yao Z."/>
            <person name="Ying F."/>
            <person name="Zhai J."/>
            <person name="Zhou L."/>
            <person name="Zuber A."/>
            <person name="Denarie J."/>
            <person name="Dixon R.A."/>
            <person name="May G.D."/>
            <person name="Schwartz D.C."/>
            <person name="Rogers J."/>
            <person name="Quetier F."/>
            <person name="Town C.D."/>
            <person name="Roe B.A."/>
        </authorList>
    </citation>
    <scope>NUCLEOTIDE SEQUENCE [LARGE SCALE GENOMIC DNA]</scope>
    <source>
        <strain evidence="1">A17</strain>
        <strain evidence="2 3">cv. Jemalong A17</strain>
    </source>
</reference>
<evidence type="ECO:0000313" key="1">
    <source>
        <dbReference type="EMBL" id="KEH41933.1"/>
    </source>
</evidence>